<dbReference type="PROSITE" id="PS00894">
    <property type="entry name" value="HTH_DEOR_1"/>
    <property type="match status" value="1"/>
</dbReference>
<dbReference type="SUPFAM" id="SSF100950">
    <property type="entry name" value="NagB/RpiA/CoA transferase-like"/>
    <property type="match status" value="1"/>
</dbReference>
<name>A0ABY9Q603_9FIRM</name>
<evidence type="ECO:0000256" key="3">
    <source>
        <dbReference type="ARBA" id="ARBA00023163"/>
    </source>
</evidence>
<gene>
    <name evidence="5" type="primary">srlR</name>
    <name evidence="5" type="ORF">TEMA_39370</name>
</gene>
<dbReference type="InterPro" id="IPR001034">
    <property type="entry name" value="DeoR_HTH"/>
</dbReference>
<dbReference type="InterPro" id="IPR018356">
    <property type="entry name" value="Tscrpt_reg_HTH_DeoR_CS"/>
</dbReference>
<proteinExistence type="predicted"/>
<evidence type="ECO:0000313" key="6">
    <source>
        <dbReference type="Proteomes" id="UP001235030"/>
    </source>
</evidence>
<protein>
    <submittedName>
        <fullName evidence="5">Glucitol operon repressor</fullName>
    </submittedName>
</protein>
<evidence type="ECO:0000259" key="4">
    <source>
        <dbReference type="PROSITE" id="PS51000"/>
    </source>
</evidence>
<dbReference type="Proteomes" id="UP001235030">
    <property type="component" value="Chromosome"/>
</dbReference>
<evidence type="ECO:0000313" key="5">
    <source>
        <dbReference type="EMBL" id="WMT83421.1"/>
    </source>
</evidence>
<dbReference type="SUPFAM" id="SSF46785">
    <property type="entry name" value="Winged helix' DNA-binding domain"/>
    <property type="match status" value="1"/>
</dbReference>
<dbReference type="InterPro" id="IPR037171">
    <property type="entry name" value="NagB/RpiA_transferase-like"/>
</dbReference>
<feature type="domain" description="HTH deoR-type" evidence="4">
    <location>
        <begin position="10"/>
        <end position="65"/>
    </location>
</feature>
<dbReference type="Pfam" id="PF08220">
    <property type="entry name" value="HTH_DeoR"/>
    <property type="match status" value="1"/>
</dbReference>
<accession>A0ABY9Q603</accession>
<dbReference type="PRINTS" id="PR00037">
    <property type="entry name" value="HTHLACR"/>
</dbReference>
<dbReference type="Gene3D" id="3.40.50.1360">
    <property type="match status" value="1"/>
</dbReference>
<keyword evidence="2" id="KW-0238">DNA-binding</keyword>
<keyword evidence="6" id="KW-1185">Reference proteome</keyword>
<dbReference type="PANTHER" id="PTHR30363:SF44">
    <property type="entry name" value="AGA OPERON TRANSCRIPTIONAL REPRESSOR-RELATED"/>
    <property type="match status" value="1"/>
</dbReference>
<keyword evidence="1" id="KW-0805">Transcription regulation</keyword>
<dbReference type="InterPro" id="IPR050313">
    <property type="entry name" value="Carb_Metab_HTH_regulators"/>
</dbReference>
<dbReference type="PANTHER" id="PTHR30363">
    <property type="entry name" value="HTH-TYPE TRANSCRIPTIONAL REGULATOR SRLR-RELATED"/>
    <property type="match status" value="1"/>
</dbReference>
<evidence type="ECO:0000256" key="2">
    <source>
        <dbReference type="ARBA" id="ARBA00023125"/>
    </source>
</evidence>
<dbReference type="PROSITE" id="PS51000">
    <property type="entry name" value="HTH_DEOR_2"/>
    <property type="match status" value="1"/>
</dbReference>
<dbReference type="Pfam" id="PF00455">
    <property type="entry name" value="DeoRC"/>
    <property type="match status" value="1"/>
</dbReference>
<dbReference type="SMART" id="SM00420">
    <property type="entry name" value="HTH_DEOR"/>
    <property type="match status" value="1"/>
</dbReference>
<dbReference type="InterPro" id="IPR014036">
    <property type="entry name" value="DeoR-like_C"/>
</dbReference>
<dbReference type="SMART" id="SM01134">
    <property type="entry name" value="DeoRC"/>
    <property type="match status" value="1"/>
</dbReference>
<evidence type="ECO:0000256" key="1">
    <source>
        <dbReference type="ARBA" id="ARBA00023015"/>
    </source>
</evidence>
<reference evidence="5 6" key="1">
    <citation type="submission" date="2022-07" db="EMBL/GenBank/DDBJ databases">
        <title>Genome sequence of Terrisporobacter mayombei DSM6539.</title>
        <authorList>
            <person name="Boeer T."/>
            <person name="Bengelsdorf F.R."/>
            <person name="Daniel R."/>
            <person name="Poehlein A."/>
        </authorList>
    </citation>
    <scope>NUCLEOTIDE SEQUENCE [LARGE SCALE GENOMIC DNA]</scope>
    <source>
        <strain evidence="5 6">DSM 6539</strain>
    </source>
</reference>
<keyword evidence="3" id="KW-0804">Transcription</keyword>
<dbReference type="InterPro" id="IPR036390">
    <property type="entry name" value="WH_DNA-bd_sf"/>
</dbReference>
<dbReference type="EMBL" id="CP101637">
    <property type="protein sequence ID" value="WMT83421.1"/>
    <property type="molecule type" value="Genomic_DNA"/>
</dbReference>
<sequence>MQLEVKYIIAEQRYSIILEKLRTDGIVKTTDLKKLLSASSETIRKDLKYLEEVDKLERVHGGAIIKNKNQTSSDISEDKYISFNVRQCQNPEMKHSIALSAAELIKEGQSVGLDSGTTSFELAKVLKQKFNNLTIVTNSLVNAHELVDKKGFTVIATGGVLTPDENSFVSDFATLILDKVNLDIMFLTACGVSLDNGITDQRMAEVMIHNKMMNCSKKVVVLSDSTKFNEVSLYKVCPLDVVECIVTDSHIDDELVDKFSKEGHNIIVSN</sequence>
<organism evidence="5 6">
    <name type="scientific">Terrisporobacter mayombei</name>
    <dbReference type="NCBI Taxonomy" id="1541"/>
    <lineage>
        <taxon>Bacteria</taxon>
        <taxon>Bacillati</taxon>
        <taxon>Bacillota</taxon>
        <taxon>Clostridia</taxon>
        <taxon>Peptostreptococcales</taxon>
        <taxon>Peptostreptococcaceae</taxon>
        <taxon>Terrisporobacter</taxon>
    </lineage>
</organism>